<dbReference type="AlphaFoldDB" id="A0A1E8CKE2"/>
<dbReference type="InterPro" id="IPR019734">
    <property type="entry name" value="TPR_rpt"/>
</dbReference>
<name>A0A1E8CKE2_9GAMM</name>
<dbReference type="InterPro" id="IPR011990">
    <property type="entry name" value="TPR-like_helical_dom_sf"/>
</dbReference>
<feature type="region of interest" description="Disordered" evidence="1">
    <location>
        <begin position="161"/>
        <end position="244"/>
    </location>
</feature>
<dbReference type="RefSeq" id="WP_070116508.1">
    <property type="nucleotide sequence ID" value="NZ_MASR01000001.1"/>
</dbReference>
<proteinExistence type="predicted"/>
<dbReference type="SMART" id="SM00028">
    <property type="entry name" value="TPR"/>
    <property type="match status" value="3"/>
</dbReference>
<dbReference type="Gene3D" id="1.25.40.10">
    <property type="entry name" value="Tetratricopeptide repeat domain"/>
    <property type="match status" value="1"/>
</dbReference>
<gene>
    <name evidence="3" type="ORF">PHACT_06880</name>
</gene>
<evidence type="ECO:0000256" key="1">
    <source>
        <dbReference type="SAM" id="MobiDB-lite"/>
    </source>
</evidence>
<comment type="caution">
    <text evidence="3">The sequence shown here is derived from an EMBL/GenBank/DDBJ whole genome shotgun (WGS) entry which is preliminary data.</text>
</comment>
<feature type="compositionally biased region" description="Polar residues" evidence="1">
    <location>
        <begin position="161"/>
        <end position="172"/>
    </location>
</feature>
<protein>
    <submittedName>
        <fullName evidence="3">Uncharacterized protein</fullName>
    </submittedName>
</protein>
<reference evidence="4" key="1">
    <citation type="submission" date="2016-07" db="EMBL/GenBank/DDBJ databases">
        <authorList>
            <person name="Florea S."/>
            <person name="Webb J.S."/>
            <person name="Jaromczyk J."/>
            <person name="Schardl C.L."/>
        </authorList>
    </citation>
    <scope>NUCLEOTIDE SEQUENCE [LARGE SCALE GENOMIC DNA]</scope>
    <source>
        <strain evidence="4">KCTC 42131</strain>
    </source>
</reference>
<feature type="region of interest" description="Disordered" evidence="1">
    <location>
        <begin position="95"/>
        <end position="115"/>
    </location>
</feature>
<evidence type="ECO:0000256" key="2">
    <source>
        <dbReference type="SAM" id="Phobius"/>
    </source>
</evidence>
<feature type="compositionally biased region" description="Low complexity" evidence="1">
    <location>
        <begin position="189"/>
        <end position="200"/>
    </location>
</feature>
<keyword evidence="2" id="KW-1133">Transmembrane helix</keyword>
<dbReference type="SUPFAM" id="SSF48452">
    <property type="entry name" value="TPR-like"/>
    <property type="match status" value="1"/>
</dbReference>
<sequence>MSLVNDMLRDLDVRRREAPTRGLGSEKLVPATEGASIRSSRAKIVALVASVGVLTLAVIVFLMVTQDGSSGSLAPVQITPNEEATETMVAADRTATASTAPARTATTTTAPAPDSTAAVALTPGESQARPTATTAAVAVQDTAALSELEARLARLEQQNQALREQAQAQSIPSAPVETDWQPQDWSVDTAPATAQTATRTLSQDTQAAPVSLQPDVTSSTAAPLTAGGSSSRSPRAMSFEDSDRQQVQLALEQWSSGQRLSALQTLDSFTFENAEAHRSRETLAKLLIQQGENERALQVVDMGLAIAPRFHGYRKIKARLLLGQGSAEDALALLNNSAPSVSADPEYHDLLATANLSSQRFDSAVVSYQMLLQHDETVGRWWYGLGASMDAQGRTSEAANAYERALRSGELSANLRQNSQQRLQALRQAAGLN</sequence>
<evidence type="ECO:0000313" key="3">
    <source>
        <dbReference type="EMBL" id="OFE12899.1"/>
    </source>
</evidence>
<keyword evidence="2" id="KW-0472">Membrane</keyword>
<keyword evidence="4" id="KW-1185">Reference proteome</keyword>
<accession>A0A1E8CKE2</accession>
<dbReference type="OrthoDB" id="5406098at2"/>
<keyword evidence="2" id="KW-0812">Transmembrane</keyword>
<dbReference type="STRING" id="1524254.PHACT_06880"/>
<dbReference type="EMBL" id="MASR01000001">
    <property type="protein sequence ID" value="OFE12899.1"/>
    <property type="molecule type" value="Genomic_DNA"/>
</dbReference>
<feature type="transmembrane region" description="Helical" evidence="2">
    <location>
        <begin position="44"/>
        <end position="64"/>
    </location>
</feature>
<organism evidence="3 4">
    <name type="scientific">Pseudohongiella acticola</name>
    <dbReference type="NCBI Taxonomy" id="1524254"/>
    <lineage>
        <taxon>Bacteria</taxon>
        <taxon>Pseudomonadati</taxon>
        <taxon>Pseudomonadota</taxon>
        <taxon>Gammaproteobacteria</taxon>
        <taxon>Pseudomonadales</taxon>
        <taxon>Pseudohongiellaceae</taxon>
        <taxon>Pseudohongiella</taxon>
    </lineage>
</organism>
<evidence type="ECO:0000313" key="4">
    <source>
        <dbReference type="Proteomes" id="UP000175669"/>
    </source>
</evidence>
<dbReference type="Proteomes" id="UP000175669">
    <property type="component" value="Unassembled WGS sequence"/>
</dbReference>
<feature type="compositionally biased region" description="Polar residues" evidence="1">
    <location>
        <begin position="201"/>
        <end position="233"/>
    </location>
</feature>